<dbReference type="AlphaFoldDB" id="A0A9C7PTY3"/>
<evidence type="ECO:0000313" key="1">
    <source>
        <dbReference type="EMBL" id="GJQ10144.1"/>
    </source>
</evidence>
<proteinExistence type="predicted"/>
<organism evidence="1 2">
    <name type="scientific">Galdieria partita</name>
    <dbReference type="NCBI Taxonomy" id="83374"/>
    <lineage>
        <taxon>Eukaryota</taxon>
        <taxon>Rhodophyta</taxon>
        <taxon>Bangiophyceae</taxon>
        <taxon>Galdieriales</taxon>
        <taxon>Galdieriaceae</taxon>
        <taxon>Galdieria</taxon>
    </lineage>
</organism>
<accession>A0A9C7PTY3</accession>
<dbReference type="EMBL" id="BQMJ01000013">
    <property type="protein sequence ID" value="GJQ10144.1"/>
    <property type="molecule type" value="Genomic_DNA"/>
</dbReference>
<name>A0A9C7PTY3_9RHOD</name>
<reference evidence="1" key="1">
    <citation type="journal article" date="2022" name="Proc. Natl. Acad. Sci. U.S.A.">
        <title>Life cycle and functional genomics of the unicellular red alga Galdieria for elucidating algal and plant evolution and industrial use.</title>
        <authorList>
            <person name="Hirooka S."/>
            <person name="Itabashi T."/>
            <person name="Ichinose T.M."/>
            <person name="Onuma R."/>
            <person name="Fujiwara T."/>
            <person name="Yamashita S."/>
            <person name="Jong L.W."/>
            <person name="Tomita R."/>
            <person name="Iwane A.H."/>
            <person name="Miyagishima S.Y."/>
        </authorList>
    </citation>
    <scope>NUCLEOTIDE SEQUENCE</scope>
    <source>
        <strain evidence="1">NBRC 102759</strain>
    </source>
</reference>
<gene>
    <name evidence="1" type="ORF">GpartN1_g1935.t1</name>
</gene>
<keyword evidence="2" id="KW-1185">Reference proteome</keyword>
<dbReference type="Proteomes" id="UP001061958">
    <property type="component" value="Unassembled WGS sequence"/>
</dbReference>
<evidence type="ECO:0000313" key="2">
    <source>
        <dbReference type="Proteomes" id="UP001061958"/>
    </source>
</evidence>
<comment type="caution">
    <text evidence="1">The sequence shown here is derived from an EMBL/GenBank/DDBJ whole genome shotgun (WGS) entry which is preliminary data.</text>
</comment>
<protein>
    <submittedName>
        <fullName evidence="1">Uncharacterized protein</fullName>
    </submittedName>
</protein>
<reference evidence="1" key="2">
    <citation type="submission" date="2022-01" db="EMBL/GenBank/DDBJ databases">
        <authorList>
            <person name="Hirooka S."/>
            <person name="Miyagishima S.Y."/>
        </authorList>
    </citation>
    <scope>NUCLEOTIDE SEQUENCE</scope>
    <source>
        <strain evidence="1">NBRC 102759</strain>
    </source>
</reference>
<sequence>MLSFDSLMSPATIDGSTIYFRKWHPDIHLPNNPPWRGFSNLVRWTKEDGIFHEQSFDFSFEDPRAFLFRGQTHLIFHNQKQMVLWNLIDGFVPLKPPSGFMRHDEKNWSPYQYPSNDLILVYSISPLVVLICDPIEGKIITELGEKKYRGLIGNARGGTPFLNGKALGHHVELRPTIGNDIRWYTPFAVELDIRNLSCILYPPFEFEQFRGHRIQFPTTLTENLVGGHIDDSFSFITSSLKEKDNAASFESA</sequence>